<keyword evidence="2" id="KW-1185">Reference proteome</keyword>
<gene>
    <name evidence="1" type="ORF">G7B40_001425</name>
</gene>
<protein>
    <submittedName>
        <fullName evidence="1">Uncharacterized protein</fullName>
    </submittedName>
</protein>
<sequence length="260" mass="29171">MAQLATSTPAYSPYTQTNYAPYSQPTNNLEARLQQQVQAFANAASALNVEAEQAYQVINNLIPFMAIAPIQQEYILELERTLGMLVPFVQAANIWAGDINAYQQTLDSICYVMSDPEYLVYWAFLTWNRAIQPDGGGALEWISDEFMKLLDTYEARYMQASGGQHSPAWHRRQSKTVNPVMGSPDTQSFAYQQPQFNFQPPQFQQQQIPPMPPVPGTGGQANGSLDALKQRIAMMKSGVPDLAQQMQRAHVQQRQMMGLN</sequence>
<evidence type="ECO:0000313" key="2">
    <source>
        <dbReference type="Proteomes" id="UP000667802"/>
    </source>
</evidence>
<accession>A0AAP5I1U3</accession>
<comment type="caution">
    <text evidence="1">The sequence shown here is derived from an EMBL/GenBank/DDBJ whole genome shotgun (WGS) entry which is preliminary data.</text>
</comment>
<proteinExistence type="predicted"/>
<reference evidence="2" key="1">
    <citation type="journal article" date="2021" name="Science">
        <title>Hunting the eagle killer: A cyanobacterial neurotoxin causes vacuolar myelinopathy.</title>
        <authorList>
            <person name="Breinlinger S."/>
            <person name="Phillips T.J."/>
            <person name="Haram B.N."/>
            <person name="Mares J."/>
            <person name="Martinez Yerena J.A."/>
            <person name="Hrouzek P."/>
            <person name="Sobotka R."/>
            <person name="Henderson W.M."/>
            <person name="Schmieder P."/>
            <person name="Williams S.M."/>
            <person name="Lauderdale J.D."/>
            <person name="Wilde H.D."/>
            <person name="Gerrin W."/>
            <person name="Kust A."/>
            <person name="Washington J.W."/>
            <person name="Wagner C."/>
            <person name="Geier B."/>
            <person name="Liebeke M."/>
            <person name="Enke H."/>
            <person name="Niedermeyer T.H.J."/>
            <person name="Wilde S.B."/>
        </authorList>
    </citation>
    <scope>NUCLEOTIDE SEQUENCE [LARGE SCALE GENOMIC DNA]</scope>
    <source>
        <strain evidence="2">Thurmond2011</strain>
    </source>
</reference>
<name>A0AAP5I1U3_9CYAN</name>
<evidence type="ECO:0000313" key="1">
    <source>
        <dbReference type="EMBL" id="MDR9893246.1"/>
    </source>
</evidence>
<organism evidence="1 2">
    <name type="scientific">Aetokthonos hydrillicola Thurmond2011</name>
    <dbReference type="NCBI Taxonomy" id="2712845"/>
    <lineage>
        <taxon>Bacteria</taxon>
        <taxon>Bacillati</taxon>
        <taxon>Cyanobacteriota</taxon>
        <taxon>Cyanophyceae</taxon>
        <taxon>Nostocales</taxon>
        <taxon>Hapalosiphonaceae</taxon>
        <taxon>Aetokthonos</taxon>
    </lineage>
</organism>
<dbReference type="Proteomes" id="UP000667802">
    <property type="component" value="Unassembled WGS sequence"/>
</dbReference>
<dbReference type="EMBL" id="JAALHA020000001">
    <property type="protein sequence ID" value="MDR9893246.1"/>
    <property type="molecule type" value="Genomic_DNA"/>
</dbReference>
<dbReference type="AlphaFoldDB" id="A0AAP5I1U3"/>